<protein>
    <recommendedName>
        <fullName evidence="2">Arrestin-like N-terminal domain-containing protein</fullName>
    </recommendedName>
</protein>
<feature type="region of interest" description="Disordered" evidence="1">
    <location>
        <begin position="191"/>
        <end position="252"/>
    </location>
</feature>
<dbReference type="EMBL" id="JANBOJ010000072">
    <property type="protein sequence ID" value="KAJ1723301.1"/>
    <property type="molecule type" value="Genomic_DNA"/>
</dbReference>
<feature type="region of interest" description="Disordered" evidence="1">
    <location>
        <begin position="600"/>
        <end position="729"/>
    </location>
</feature>
<keyword evidence="4" id="KW-1185">Reference proteome</keyword>
<evidence type="ECO:0000256" key="1">
    <source>
        <dbReference type="SAM" id="MobiDB-lite"/>
    </source>
</evidence>
<feature type="compositionally biased region" description="Basic residues" evidence="1">
    <location>
        <begin position="228"/>
        <end position="240"/>
    </location>
</feature>
<comment type="caution">
    <text evidence="3">The sequence shown here is derived from an EMBL/GenBank/DDBJ whole genome shotgun (WGS) entry which is preliminary data.</text>
</comment>
<feature type="compositionally biased region" description="Polar residues" evidence="1">
    <location>
        <begin position="742"/>
        <end position="754"/>
    </location>
</feature>
<dbReference type="InterPro" id="IPR014752">
    <property type="entry name" value="Arrestin-like_C"/>
</dbReference>
<dbReference type="OrthoDB" id="5561254at2759"/>
<accession>A0A9W7XYC3</accession>
<dbReference type="Pfam" id="PF00339">
    <property type="entry name" value="Arrestin_N"/>
    <property type="match status" value="1"/>
</dbReference>
<dbReference type="InterPro" id="IPR014756">
    <property type="entry name" value="Ig_E-set"/>
</dbReference>
<dbReference type="Gene3D" id="2.60.40.640">
    <property type="match status" value="1"/>
</dbReference>
<dbReference type="InterPro" id="IPR011021">
    <property type="entry name" value="Arrestin-like_N"/>
</dbReference>
<feature type="compositionally biased region" description="Low complexity" evidence="1">
    <location>
        <begin position="137"/>
        <end position="148"/>
    </location>
</feature>
<feature type="compositionally biased region" description="Low complexity" evidence="1">
    <location>
        <begin position="699"/>
        <end position="716"/>
    </location>
</feature>
<gene>
    <name evidence="3" type="ORF">LPJ53_002350</name>
</gene>
<feature type="region of interest" description="Disordered" evidence="1">
    <location>
        <begin position="116"/>
        <end position="151"/>
    </location>
</feature>
<evidence type="ECO:0000259" key="2">
    <source>
        <dbReference type="Pfam" id="PF00339"/>
    </source>
</evidence>
<evidence type="ECO:0000313" key="3">
    <source>
        <dbReference type="EMBL" id="KAJ1723301.1"/>
    </source>
</evidence>
<name>A0A9W7XYC3_9FUNG</name>
<feature type="compositionally biased region" description="Low complexity" evidence="1">
    <location>
        <begin position="755"/>
        <end position="766"/>
    </location>
</feature>
<feature type="compositionally biased region" description="Low complexity" evidence="1">
    <location>
        <begin position="605"/>
        <end position="623"/>
    </location>
</feature>
<dbReference type="Proteomes" id="UP001149813">
    <property type="component" value="Unassembled WGS sequence"/>
</dbReference>
<organism evidence="3 4">
    <name type="scientific">Coemansia erecta</name>
    <dbReference type="NCBI Taxonomy" id="147472"/>
    <lineage>
        <taxon>Eukaryota</taxon>
        <taxon>Fungi</taxon>
        <taxon>Fungi incertae sedis</taxon>
        <taxon>Zoopagomycota</taxon>
        <taxon>Kickxellomycotina</taxon>
        <taxon>Kickxellomycetes</taxon>
        <taxon>Kickxellales</taxon>
        <taxon>Kickxellaceae</taxon>
        <taxon>Coemansia</taxon>
    </lineage>
</organism>
<feature type="region of interest" description="Disordered" evidence="1">
    <location>
        <begin position="742"/>
        <end position="791"/>
    </location>
</feature>
<sequence>MNAGISETSQAGIDIPGAKIRMARRVSFNLSENSVLQLPSNAAIGKIASARARRRQSLNGELDPEFGDKSTDEIEKQADRRGRALLPHGASSELLDPGFAMTSLYVKRGHIHSLDSDRNSDYPHPYIHHRHHHGRSDSNSGAASSVSDTGDDSSLHVNIAVKGVLKPFTPSPVHASFYIKDILESENVKDGFNEEEEEREQEKKMRRRREKKAEEEVAKQQASGSSSKKAKKNGKKRKSQNKAPVGNINLPTAMPLPQPTVFEICFPSHISRAPVCRPGQTIAGAVVLRLTTPLLATHLQLRFYGIERVRRTPVSVRTEVTEKKQQATTMSQKMVMDKEFFHRELVLWGERKTNNPRLIPSNTLHRFHFSFTMPNVNMPTPRQTPDIEISYSLEATLATAVFDQQKGEKVLRDVHKTAAKCFHFEPVIQHRISHGLAASAPLESIISLKDAALVNASVASGATLSPASSANNAQLLASQAAGKTHMNLHVFHATPAYLPGETVELLILAPAGKKITAASFQLRENVRCRKSSAPIIDESDVPTLWKYSVDLGPPKEFMFNKLSKNSISHDIGLLGRYLFTSHVSLPVNLNAADMSPVKASAGMHMSVPPSSSRSISDTSTMSVRSQSTSGAPRIKGDEGLAISNIPGDGHQRTAMPLSPLAESQEVTPACTANSSSETLETTGSRGGSRANSITGLLHSGGMSSKTPSSASSVASTGGLGSGIPMRSRTGSLGRIHTQHLFSPSSSAAPQFQTNSASALTPPSSAAGISSNHRMSKSMVTPDLDDSNSDRSSISETLSINYHPTTKPTLSSNISSLARGSQSGYSMTGLSPASGSNAPILASTKLGRLSIMPVPLGGLLAKGSYRFAKISFTLPPIGEMSPVSSVFLDYEYTIDVAMTIGGSFGSTKKTAGRLPLKIVTVRTAAKCDSAEIPAGSVLGDSVFPDPADSGKSLRDSLSVLNLSIGQADDKPLSIHGSQSHAAQHNGSPANTLTEFHFEASKGATRPGDAHMADDGSYPSLLTFLQNGDRIPMPELEAINIGSNLM</sequence>
<proteinExistence type="predicted"/>
<reference evidence="3" key="1">
    <citation type="submission" date="2022-07" db="EMBL/GenBank/DDBJ databases">
        <title>Phylogenomic reconstructions and comparative analyses of Kickxellomycotina fungi.</title>
        <authorList>
            <person name="Reynolds N.K."/>
            <person name="Stajich J.E."/>
            <person name="Barry K."/>
            <person name="Grigoriev I.V."/>
            <person name="Crous P."/>
            <person name="Smith M.E."/>
        </authorList>
    </citation>
    <scope>NUCLEOTIDE SEQUENCE</scope>
    <source>
        <strain evidence="3">NBRC 32514</strain>
    </source>
</reference>
<dbReference type="AlphaFoldDB" id="A0A9W7XYC3"/>
<evidence type="ECO:0000313" key="4">
    <source>
        <dbReference type="Proteomes" id="UP001149813"/>
    </source>
</evidence>
<feature type="compositionally biased region" description="Polar residues" evidence="1">
    <location>
        <begin position="664"/>
        <end position="694"/>
    </location>
</feature>
<feature type="domain" description="Arrestin-like N-terminal" evidence="2">
    <location>
        <begin position="272"/>
        <end position="406"/>
    </location>
</feature>
<dbReference type="SUPFAM" id="SSF81296">
    <property type="entry name" value="E set domains"/>
    <property type="match status" value="1"/>
</dbReference>